<keyword evidence="4" id="KW-0560">Oxidoreductase</keyword>
<gene>
    <name evidence="7" type="ORF">BGZ65_007346</name>
</gene>
<dbReference type="Gene3D" id="3.50.50.60">
    <property type="entry name" value="FAD/NAD(P)-binding domain"/>
    <property type="match status" value="1"/>
</dbReference>
<evidence type="ECO:0000256" key="2">
    <source>
        <dbReference type="ARBA" id="ARBA00022630"/>
    </source>
</evidence>
<comment type="similarity">
    <text evidence="1">Belongs to the paxM FAD-dependent monooxygenase family.</text>
</comment>
<reference evidence="7" key="1">
    <citation type="journal article" date="2020" name="Fungal Divers.">
        <title>Resolving the Mortierellaceae phylogeny through synthesis of multi-gene phylogenetics and phylogenomics.</title>
        <authorList>
            <person name="Vandepol N."/>
            <person name="Liber J."/>
            <person name="Desiro A."/>
            <person name="Na H."/>
            <person name="Kennedy M."/>
            <person name="Barry K."/>
            <person name="Grigoriev I.V."/>
            <person name="Miller A.N."/>
            <person name="O'Donnell K."/>
            <person name="Stajich J.E."/>
            <person name="Bonito G."/>
        </authorList>
    </citation>
    <scope>NUCLEOTIDE SEQUENCE</scope>
    <source>
        <strain evidence="7">MES-2147</strain>
    </source>
</reference>
<protein>
    <recommendedName>
        <fullName evidence="6">FAD-binding domain-containing protein</fullName>
    </recommendedName>
</protein>
<feature type="non-terminal residue" evidence="7">
    <location>
        <position position="104"/>
    </location>
</feature>
<dbReference type="SUPFAM" id="SSF51905">
    <property type="entry name" value="FAD/NAD(P)-binding domain"/>
    <property type="match status" value="1"/>
</dbReference>
<dbReference type="Pfam" id="PF01494">
    <property type="entry name" value="FAD_binding_3"/>
    <property type="match status" value="1"/>
</dbReference>
<keyword evidence="8" id="KW-1185">Reference proteome</keyword>
<dbReference type="AlphaFoldDB" id="A0A9P6LXM8"/>
<feature type="transmembrane region" description="Helical" evidence="5">
    <location>
        <begin position="40"/>
        <end position="58"/>
    </location>
</feature>
<keyword evidence="3" id="KW-0274">FAD</keyword>
<dbReference type="InterPro" id="IPR050562">
    <property type="entry name" value="FAD_mOase_fung"/>
</dbReference>
<dbReference type="PANTHER" id="PTHR47356">
    <property type="entry name" value="FAD-DEPENDENT MONOOXYGENASE ASQG-RELATED"/>
    <property type="match status" value="1"/>
</dbReference>
<evidence type="ECO:0000259" key="6">
    <source>
        <dbReference type="Pfam" id="PF01494"/>
    </source>
</evidence>
<evidence type="ECO:0000256" key="4">
    <source>
        <dbReference type="ARBA" id="ARBA00023002"/>
    </source>
</evidence>
<name>A0A9P6LXM8_9FUNG</name>
<dbReference type="InterPro" id="IPR002938">
    <property type="entry name" value="FAD-bd"/>
</dbReference>
<dbReference type="GO" id="GO:0071949">
    <property type="term" value="F:FAD binding"/>
    <property type="evidence" value="ECO:0007669"/>
    <property type="project" value="InterPro"/>
</dbReference>
<feature type="domain" description="FAD-binding" evidence="6">
    <location>
        <begin position="7"/>
        <end position="76"/>
    </location>
</feature>
<dbReference type="GO" id="GO:0004497">
    <property type="term" value="F:monooxygenase activity"/>
    <property type="evidence" value="ECO:0007669"/>
    <property type="project" value="InterPro"/>
</dbReference>
<evidence type="ECO:0000313" key="7">
    <source>
        <dbReference type="EMBL" id="KAF9949417.1"/>
    </source>
</evidence>
<evidence type="ECO:0000313" key="8">
    <source>
        <dbReference type="Proteomes" id="UP000749646"/>
    </source>
</evidence>
<sequence>MTGLVGTKVLIAGGGLGGLVLAILLQRAGIDYLILEQSVIIRPFGCIIVLGSSVLPLMEQLGLLEEIERVSIPFGGITVLRNDSSVVGRIIADGRHGGADYKER</sequence>
<proteinExistence type="inferred from homology"/>
<evidence type="ECO:0000256" key="3">
    <source>
        <dbReference type="ARBA" id="ARBA00022827"/>
    </source>
</evidence>
<evidence type="ECO:0000256" key="5">
    <source>
        <dbReference type="SAM" id="Phobius"/>
    </source>
</evidence>
<keyword evidence="5" id="KW-0472">Membrane</keyword>
<keyword evidence="2" id="KW-0285">Flavoprotein</keyword>
<dbReference type="InterPro" id="IPR036188">
    <property type="entry name" value="FAD/NAD-bd_sf"/>
</dbReference>
<dbReference type="EMBL" id="JAAAHW010007299">
    <property type="protein sequence ID" value="KAF9949417.1"/>
    <property type="molecule type" value="Genomic_DNA"/>
</dbReference>
<keyword evidence="5" id="KW-0812">Transmembrane</keyword>
<comment type="caution">
    <text evidence="7">The sequence shown here is derived from an EMBL/GenBank/DDBJ whole genome shotgun (WGS) entry which is preliminary data.</text>
</comment>
<organism evidence="7 8">
    <name type="scientific">Modicella reniformis</name>
    <dbReference type="NCBI Taxonomy" id="1440133"/>
    <lineage>
        <taxon>Eukaryota</taxon>
        <taxon>Fungi</taxon>
        <taxon>Fungi incertae sedis</taxon>
        <taxon>Mucoromycota</taxon>
        <taxon>Mortierellomycotina</taxon>
        <taxon>Mortierellomycetes</taxon>
        <taxon>Mortierellales</taxon>
        <taxon>Mortierellaceae</taxon>
        <taxon>Modicella</taxon>
    </lineage>
</organism>
<accession>A0A9P6LXM8</accession>
<keyword evidence="5" id="KW-1133">Transmembrane helix</keyword>
<dbReference type="OrthoDB" id="2432051at2759"/>
<dbReference type="Proteomes" id="UP000749646">
    <property type="component" value="Unassembled WGS sequence"/>
</dbReference>
<dbReference type="PANTHER" id="PTHR47356:SF2">
    <property type="entry name" value="FAD-BINDING DOMAIN-CONTAINING PROTEIN-RELATED"/>
    <property type="match status" value="1"/>
</dbReference>
<feature type="transmembrane region" description="Helical" evidence="5">
    <location>
        <begin position="9"/>
        <end position="28"/>
    </location>
</feature>
<evidence type="ECO:0000256" key="1">
    <source>
        <dbReference type="ARBA" id="ARBA00007992"/>
    </source>
</evidence>